<evidence type="ECO:0000313" key="2">
    <source>
        <dbReference type="EMBL" id="MBM2356957.1"/>
    </source>
</evidence>
<organism evidence="2 3">
    <name type="scientific">Pseudosulfitobacter pseudonitzschiae</name>
    <dbReference type="NCBI Taxonomy" id="1402135"/>
    <lineage>
        <taxon>Bacteria</taxon>
        <taxon>Pseudomonadati</taxon>
        <taxon>Pseudomonadota</taxon>
        <taxon>Alphaproteobacteria</taxon>
        <taxon>Rhodobacterales</taxon>
        <taxon>Roseobacteraceae</taxon>
        <taxon>Pseudosulfitobacter</taxon>
    </lineage>
</organism>
<proteinExistence type="predicted"/>
<name>A0A9Q2NQ80_9RHOB</name>
<dbReference type="InterPro" id="IPR038692">
    <property type="entry name" value="Cthe_2751_sf"/>
</dbReference>
<evidence type="ECO:0000313" key="3">
    <source>
        <dbReference type="Proteomes" id="UP000809337"/>
    </source>
</evidence>
<gene>
    <name evidence="2" type="ORF">JQX14_20585</name>
</gene>
<dbReference type="InterPro" id="IPR016024">
    <property type="entry name" value="ARM-type_fold"/>
</dbReference>
<protein>
    <submittedName>
        <fullName evidence="2">DUF5071 domain-containing protein</fullName>
    </submittedName>
</protein>
<dbReference type="CDD" id="cd11743">
    <property type="entry name" value="Cthe_2751_like"/>
    <property type="match status" value="1"/>
</dbReference>
<sequence>MDLRSCVPQDKFDLAAIARARAAGFPAINPILPELLEWLQDINWPVAEQTVELLSGSGPEIVPHIRRVLVSDDSVWKYWVLSRLCGRLSPVDLVQLIPDIARLADQPSDEDVAEEVDVEARALLATL</sequence>
<dbReference type="Proteomes" id="UP000809337">
    <property type="component" value="Unassembled WGS sequence"/>
</dbReference>
<dbReference type="EMBL" id="JAFBWN010000023">
    <property type="protein sequence ID" value="MBM2356957.1"/>
    <property type="molecule type" value="Genomic_DNA"/>
</dbReference>
<dbReference type="Gene3D" id="1.25.40.750">
    <property type="entry name" value="Domain of unknown function DUF5071"/>
    <property type="match status" value="1"/>
</dbReference>
<dbReference type="AlphaFoldDB" id="A0A9Q2NQ80"/>
<comment type="caution">
    <text evidence="2">The sequence shown here is derived from an EMBL/GenBank/DDBJ whole genome shotgun (WGS) entry which is preliminary data.</text>
</comment>
<feature type="domain" description="DUF5071" evidence="1">
    <location>
        <begin position="7"/>
        <end position="124"/>
    </location>
</feature>
<evidence type="ECO:0000259" key="1">
    <source>
        <dbReference type="Pfam" id="PF16804"/>
    </source>
</evidence>
<reference evidence="2" key="1">
    <citation type="submission" date="2021-01" db="EMBL/GenBank/DDBJ databases">
        <title>Diatom-associated Roseobacters Show Island Model of Population Structure.</title>
        <authorList>
            <person name="Qu L."/>
            <person name="Feng X."/>
            <person name="Chen Y."/>
            <person name="Li L."/>
            <person name="Wang X."/>
            <person name="Hu Z."/>
            <person name="Wang H."/>
            <person name="Luo H."/>
        </authorList>
    </citation>
    <scope>NUCLEOTIDE SEQUENCE</scope>
    <source>
        <strain evidence="2">SM26-45</strain>
    </source>
</reference>
<accession>A0A9Q2NQ80</accession>
<dbReference type="Pfam" id="PF16804">
    <property type="entry name" value="DUF5071"/>
    <property type="match status" value="1"/>
</dbReference>
<dbReference type="InterPro" id="IPR031837">
    <property type="entry name" value="DUF5071"/>
</dbReference>
<dbReference type="SUPFAM" id="SSF48371">
    <property type="entry name" value="ARM repeat"/>
    <property type="match status" value="1"/>
</dbReference>
<dbReference type="RefSeq" id="WP_231035788.1">
    <property type="nucleotide sequence ID" value="NZ_JAJNGX010000023.1"/>
</dbReference>